<protein>
    <submittedName>
        <fullName evidence="1">Uncharacterized protein</fullName>
    </submittedName>
</protein>
<proteinExistence type="predicted"/>
<comment type="caution">
    <text evidence="1">The sequence shown here is derived from an EMBL/GenBank/DDBJ whole genome shotgun (WGS) entry which is preliminary data.</text>
</comment>
<dbReference type="AlphaFoldDB" id="A0A7J6MZA5"/>
<reference evidence="1 2" key="1">
    <citation type="submission" date="2020-04" db="EMBL/GenBank/DDBJ databases">
        <title>Perkinsus chesapeaki whole genome sequence.</title>
        <authorList>
            <person name="Bogema D.R."/>
        </authorList>
    </citation>
    <scope>NUCLEOTIDE SEQUENCE [LARGE SCALE GENOMIC DNA]</scope>
    <source>
        <strain evidence="1">ATCC PRA-425</strain>
    </source>
</reference>
<gene>
    <name evidence="1" type="ORF">FOL47_005628</name>
</gene>
<evidence type="ECO:0000313" key="2">
    <source>
        <dbReference type="Proteomes" id="UP000591131"/>
    </source>
</evidence>
<accession>A0A7J6MZA5</accession>
<organism evidence="1 2">
    <name type="scientific">Perkinsus chesapeaki</name>
    <name type="common">Clam parasite</name>
    <name type="synonym">Perkinsus andrewsi</name>
    <dbReference type="NCBI Taxonomy" id="330153"/>
    <lineage>
        <taxon>Eukaryota</taxon>
        <taxon>Sar</taxon>
        <taxon>Alveolata</taxon>
        <taxon>Perkinsozoa</taxon>
        <taxon>Perkinsea</taxon>
        <taxon>Perkinsida</taxon>
        <taxon>Perkinsidae</taxon>
        <taxon>Perkinsus</taxon>
    </lineage>
</organism>
<dbReference type="EMBL" id="JAAPAO010000031">
    <property type="protein sequence ID" value="KAF4676677.1"/>
    <property type="molecule type" value="Genomic_DNA"/>
</dbReference>
<dbReference type="InterPro" id="IPR016024">
    <property type="entry name" value="ARM-type_fold"/>
</dbReference>
<dbReference type="Proteomes" id="UP000591131">
    <property type="component" value="Unassembled WGS sequence"/>
</dbReference>
<sequence length="341" mass="37255">MDSKQLNNVIEDADDVYDNVDDVTRGVALDLTGLDMADFTTARKPVSKLCRAGRFEGLPPKCPADPMYVYPLTSVDVHTEDHQATANSIVQFIEEMFEDSDVTVKQEKFKLAMDVYDVWGQMASVCILMFFLSEQEMRICFRCDQGSRDVFLDVFEKCRAHLLGEATPSTSAELLGNMPPLDMEGVDMPTVDELQFEVDMCEDANESIRCEGLSVLADCGDVGVQAVLYRRGLMSALLADDSTCTVLAACRLLASSTSDDTTTVTMLSEEEVVPALIEALINSEPLSAKANKLAEAIVEIVRLSSDLVAQCDINSVADACDIFASDARVSRSLDQCLSLCA</sequence>
<name>A0A7J6MZA5_PERCH</name>
<evidence type="ECO:0000313" key="1">
    <source>
        <dbReference type="EMBL" id="KAF4676677.1"/>
    </source>
</evidence>
<dbReference type="SUPFAM" id="SSF48371">
    <property type="entry name" value="ARM repeat"/>
    <property type="match status" value="1"/>
</dbReference>
<dbReference type="OrthoDB" id="417127at2759"/>
<keyword evidence="2" id="KW-1185">Reference proteome</keyword>